<organism evidence="2 3">
    <name type="scientific">Brassica cretica</name>
    <name type="common">Mustard</name>
    <dbReference type="NCBI Taxonomy" id="69181"/>
    <lineage>
        <taxon>Eukaryota</taxon>
        <taxon>Viridiplantae</taxon>
        <taxon>Streptophyta</taxon>
        <taxon>Embryophyta</taxon>
        <taxon>Tracheophyta</taxon>
        <taxon>Spermatophyta</taxon>
        <taxon>Magnoliopsida</taxon>
        <taxon>eudicotyledons</taxon>
        <taxon>Gunneridae</taxon>
        <taxon>Pentapetalae</taxon>
        <taxon>rosids</taxon>
        <taxon>malvids</taxon>
        <taxon>Brassicales</taxon>
        <taxon>Brassicaceae</taxon>
        <taxon>Brassiceae</taxon>
        <taxon>Brassica</taxon>
    </lineage>
</organism>
<proteinExistence type="predicted"/>
<evidence type="ECO:0000313" key="2">
    <source>
        <dbReference type="EMBL" id="KAF3536468.1"/>
    </source>
</evidence>
<dbReference type="AlphaFoldDB" id="A0A8S9QD00"/>
<dbReference type="EMBL" id="QGKX02001290">
    <property type="protein sequence ID" value="KAF3536468.1"/>
    <property type="molecule type" value="Genomic_DNA"/>
</dbReference>
<gene>
    <name evidence="2" type="ORF">F2Q69_00018788</name>
</gene>
<keyword evidence="1" id="KW-0812">Transmembrane</keyword>
<comment type="caution">
    <text evidence="2">The sequence shown here is derived from an EMBL/GenBank/DDBJ whole genome shotgun (WGS) entry which is preliminary data.</text>
</comment>
<dbReference type="Pfam" id="PF05753">
    <property type="entry name" value="TRAP_beta"/>
    <property type="match status" value="1"/>
</dbReference>
<sequence>MSLSEVLPPSSDLLPTRLHKVGTCGESNISSSPHVTDSRDTHLMSQLFSPIETSKLIPVEMWWCLTNSNAVTLTLTLTLGLKIEDSSGNVVVFDQQQCCYSYSYSYSWLENRELHLIPTNGGALTFHELRKSIADLHRIRISKIQTTTSNTTMAIPLAKLLISAMTVFILVSVSFATSETPFLVVHKKATLNRLKSGAERVLVSFDIYNQGSATAYDVTLTDNTWIKRTFELVNGNKSRTWERLDAGGIVSHSFELEAKVKGPFYGAPALVTFRVPTKAFLQQAYSTPILPLNILADIPPMDPLALAKRVLAKYGSLVSVISMVVLFVYLIATPSKPNAAKAGSKKKR</sequence>
<name>A0A8S9QD00_BRACR</name>
<dbReference type="GO" id="GO:0005783">
    <property type="term" value="C:endoplasmic reticulum"/>
    <property type="evidence" value="ECO:0007669"/>
    <property type="project" value="TreeGrafter"/>
</dbReference>
<keyword evidence="1" id="KW-0472">Membrane</keyword>
<dbReference type="PANTHER" id="PTHR12861">
    <property type="entry name" value="TRANSLOCON-ASSOCIATED PROTEIN, BETA SUBUNIT PRECURSOR TRAP-BETA SIGNAL SEQUENCE RECEPTOR BETA SUBUNIT"/>
    <property type="match status" value="1"/>
</dbReference>
<dbReference type="Proteomes" id="UP000712600">
    <property type="component" value="Unassembled WGS sequence"/>
</dbReference>
<evidence type="ECO:0000313" key="3">
    <source>
        <dbReference type="Proteomes" id="UP000712600"/>
    </source>
</evidence>
<feature type="transmembrane region" description="Helical" evidence="1">
    <location>
        <begin position="311"/>
        <end position="332"/>
    </location>
</feature>
<evidence type="ECO:0000256" key="1">
    <source>
        <dbReference type="SAM" id="Phobius"/>
    </source>
</evidence>
<dbReference type="PANTHER" id="PTHR12861:SF3">
    <property type="entry name" value="TRANSLOCON-ASSOCIATED PROTEIN SUBUNIT BETA"/>
    <property type="match status" value="1"/>
</dbReference>
<protein>
    <recommendedName>
        <fullName evidence="4">Translocon-associated protein subunit beta</fullName>
    </recommendedName>
</protein>
<accession>A0A8S9QD00</accession>
<keyword evidence="1" id="KW-1133">Transmembrane helix</keyword>
<feature type="transmembrane region" description="Helical" evidence="1">
    <location>
        <begin position="160"/>
        <end position="185"/>
    </location>
</feature>
<reference evidence="2" key="1">
    <citation type="submission" date="2019-12" db="EMBL/GenBank/DDBJ databases">
        <title>Genome sequencing and annotation of Brassica cretica.</title>
        <authorList>
            <person name="Studholme D.J."/>
            <person name="Sarris P."/>
        </authorList>
    </citation>
    <scope>NUCLEOTIDE SEQUENCE</scope>
    <source>
        <strain evidence="2">PFS-109/04</strain>
        <tissue evidence="2">Leaf</tissue>
    </source>
</reference>
<evidence type="ECO:0008006" key="4">
    <source>
        <dbReference type="Google" id="ProtNLM"/>
    </source>
</evidence>